<dbReference type="eggNOG" id="KOG4754">
    <property type="taxonomic scope" value="Eukaryota"/>
</dbReference>
<sequence length="445" mass="48113">MIVTASIFALLVGGAIASPCASGASGGKDAVVIVPMTQTEWDSRSTSPISFVSSTGIPIKVGNGWVDFPGSKATVVTEGSSESSTTSGAISSPTSDSYIKYSAVGGYFVQDDNATQPDGFDYALVNFGLINQTYDTDFNASLTQWERFAVKLADLQDRAPNNVQYKLVFMGRHGEGNHNAMESYVGTPAWNCYWALLNGANSSFIYADASVTEEGISQAEKASAYWASRIAEQKIPFIQSYYSSPMRRCLETAQFTYTGLDLPKEHPFIPTIKEGLREGMSEHTCNRRSTRSWIEENYPDFLFEAGFTEQDELWTASTTEVPSAQDFRSKTMLDDIFSSDDNTYLSFTSHSGEIASILRVIGHRDFRLGTGQIIPALIKAETISPDSVTSTISSGLWTPSPFCTEPPVTSISAWGSGGGCVCQSSAEPVITELPPFPTSAPTPPP</sequence>
<gene>
    <name evidence="2" type="ORF">HMPREF1541_07822</name>
</gene>
<dbReference type="AlphaFoldDB" id="W2RKI0"/>
<dbReference type="SUPFAM" id="SSF53254">
    <property type="entry name" value="Phosphoglycerate mutase-like"/>
    <property type="match status" value="1"/>
</dbReference>
<keyword evidence="3" id="KW-1185">Reference proteome</keyword>
<accession>W2RKI0</accession>
<dbReference type="InterPro" id="IPR050275">
    <property type="entry name" value="PGM_Phosphatase"/>
</dbReference>
<evidence type="ECO:0000313" key="2">
    <source>
        <dbReference type="EMBL" id="ETN36835.1"/>
    </source>
</evidence>
<dbReference type="GeneID" id="19975161"/>
<dbReference type="PANTHER" id="PTHR48100">
    <property type="entry name" value="BROAD-SPECIFICITY PHOSPHATASE YOR283W-RELATED"/>
    <property type="match status" value="1"/>
</dbReference>
<dbReference type="InterPro" id="IPR029033">
    <property type="entry name" value="His_PPase_superfam"/>
</dbReference>
<dbReference type="CDD" id="cd07067">
    <property type="entry name" value="HP_PGM_like"/>
    <property type="match status" value="1"/>
</dbReference>
<dbReference type="VEuPathDB" id="FungiDB:HMPREF1541_07822"/>
<protein>
    <submittedName>
        <fullName evidence="2">Uncharacterized protein</fullName>
    </submittedName>
</protein>
<dbReference type="GO" id="GO:0005737">
    <property type="term" value="C:cytoplasm"/>
    <property type="evidence" value="ECO:0007669"/>
    <property type="project" value="TreeGrafter"/>
</dbReference>
<dbReference type="Gene3D" id="3.40.50.1240">
    <property type="entry name" value="Phosphoglycerate mutase-like"/>
    <property type="match status" value="1"/>
</dbReference>
<dbReference type="Pfam" id="PF00300">
    <property type="entry name" value="His_Phos_1"/>
    <property type="match status" value="1"/>
</dbReference>
<evidence type="ECO:0000313" key="3">
    <source>
        <dbReference type="Proteomes" id="UP000030752"/>
    </source>
</evidence>
<dbReference type="InterPro" id="IPR013078">
    <property type="entry name" value="His_Pase_superF_clade-1"/>
</dbReference>
<organism evidence="2 3">
    <name type="scientific">Cyphellophora europaea (strain CBS 101466)</name>
    <name type="common">Phialophora europaea</name>
    <dbReference type="NCBI Taxonomy" id="1220924"/>
    <lineage>
        <taxon>Eukaryota</taxon>
        <taxon>Fungi</taxon>
        <taxon>Dikarya</taxon>
        <taxon>Ascomycota</taxon>
        <taxon>Pezizomycotina</taxon>
        <taxon>Eurotiomycetes</taxon>
        <taxon>Chaetothyriomycetidae</taxon>
        <taxon>Chaetothyriales</taxon>
        <taxon>Cyphellophoraceae</taxon>
        <taxon>Cyphellophora</taxon>
    </lineage>
</organism>
<evidence type="ECO:0000256" key="1">
    <source>
        <dbReference type="SAM" id="SignalP"/>
    </source>
</evidence>
<reference evidence="2 3" key="1">
    <citation type="submission" date="2013-03" db="EMBL/GenBank/DDBJ databases">
        <title>The Genome Sequence of Phialophora europaea CBS 101466.</title>
        <authorList>
            <consortium name="The Broad Institute Genomics Platform"/>
            <person name="Cuomo C."/>
            <person name="de Hoog S."/>
            <person name="Gorbushina A."/>
            <person name="Walker B."/>
            <person name="Young S.K."/>
            <person name="Zeng Q."/>
            <person name="Gargeya S."/>
            <person name="Fitzgerald M."/>
            <person name="Haas B."/>
            <person name="Abouelleil A."/>
            <person name="Allen A.W."/>
            <person name="Alvarado L."/>
            <person name="Arachchi H.M."/>
            <person name="Berlin A.M."/>
            <person name="Chapman S.B."/>
            <person name="Gainer-Dewar J."/>
            <person name="Goldberg J."/>
            <person name="Griggs A."/>
            <person name="Gujja S."/>
            <person name="Hansen M."/>
            <person name="Howarth C."/>
            <person name="Imamovic A."/>
            <person name="Ireland A."/>
            <person name="Larimer J."/>
            <person name="McCowan C."/>
            <person name="Murphy C."/>
            <person name="Pearson M."/>
            <person name="Poon T.W."/>
            <person name="Priest M."/>
            <person name="Roberts A."/>
            <person name="Saif S."/>
            <person name="Shea T."/>
            <person name="Sisk P."/>
            <person name="Sykes S."/>
            <person name="Wortman J."/>
            <person name="Nusbaum C."/>
            <person name="Birren B."/>
        </authorList>
    </citation>
    <scope>NUCLEOTIDE SEQUENCE [LARGE SCALE GENOMIC DNA]</scope>
    <source>
        <strain evidence="2 3">CBS 101466</strain>
    </source>
</reference>
<dbReference type="HOGENOM" id="CLU_039184_0_1_1"/>
<dbReference type="InParanoid" id="W2RKI0"/>
<dbReference type="GO" id="GO:0016791">
    <property type="term" value="F:phosphatase activity"/>
    <property type="evidence" value="ECO:0007669"/>
    <property type="project" value="TreeGrafter"/>
</dbReference>
<dbReference type="PANTHER" id="PTHR48100:SF32">
    <property type="entry name" value="ANCHORED PROTEIN, PUTATIVE (AFU_ORTHOLOGUE AFUA_1G10590)-RELATED"/>
    <property type="match status" value="1"/>
</dbReference>
<keyword evidence="1" id="KW-0732">Signal</keyword>
<feature type="chain" id="PRO_5004823653" evidence="1">
    <location>
        <begin position="18"/>
        <end position="445"/>
    </location>
</feature>
<dbReference type="EMBL" id="KB822724">
    <property type="protein sequence ID" value="ETN36835.1"/>
    <property type="molecule type" value="Genomic_DNA"/>
</dbReference>
<dbReference type="FunCoup" id="W2RKI0">
    <property type="interactions" value="172"/>
</dbReference>
<dbReference type="OrthoDB" id="496981at2759"/>
<feature type="signal peptide" evidence="1">
    <location>
        <begin position="1"/>
        <end position="17"/>
    </location>
</feature>
<dbReference type="RefSeq" id="XP_008720367.1">
    <property type="nucleotide sequence ID" value="XM_008722145.1"/>
</dbReference>
<proteinExistence type="predicted"/>
<name>W2RKI0_CYPE1</name>
<dbReference type="Proteomes" id="UP000030752">
    <property type="component" value="Unassembled WGS sequence"/>
</dbReference>